<dbReference type="AlphaFoldDB" id="A0A6V7R4L7"/>
<evidence type="ECO:0000313" key="2">
    <source>
        <dbReference type="Proteomes" id="UP000588186"/>
    </source>
</evidence>
<proteinExistence type="predicted"/>
<name>A0A6V7R4L7_9BACL</name>
<comment type="caution">
    <text evidence="1">The sequence shown here is derived from an EMBL/GenBank/DDBJ whole genome shotgun (WGS) entry which is preliminary data.</text>
</comment>
<evidence type="ECO:0000313" key="1">
    <source>
        <dbReference type="EMBL" id="CAD2072321.1"/>
    </source>
</evidence>
<protein>
    <submittedName>
        <fullName evidence="1">Uncharacterized protein</fullName>
    </submittedName>
</protein>
<organism evidence="1 2">
    <name type="scientific">Phocicoccus pinnipedialis</name>
    <dbReference type="NCBI Taxonomy" id="110845"/>
    <lineage>
        <taxon>Bacteria</taxon>
        <taxon>Bacillati</taxon>
        <taxon>Bacillota</taxon>
        <taxon>Bacilli</taxon>
        <taxon>Bacillales</taxon>
        <taxon>Salinicoccaceae</taxon>
        <taxon>Phocicoccus</taxon>
    </lineage>
</organism>
<sequence length="34" mass="3812">MKKIVYVAFLTILIGVGTVSSESVFDCECPDFIW</sequence>
<reference evidence="1 2" key="1">
    <citation type="submission" date="2020-07" db="EMBL/GenBank/DDBJ databases">
        <authorList>
            <person name="Criscuolo A."/>
        </authorList>
    </citation>
    <scope>NUCLEOTIDE SEQUENCE [LARGE SCALE GENOMIC DNA]</scope>
    <source>
        <strain evidence="1">CIP107946</strain>
    </source>
</reference>
<keyword evidence="2" id="KW-1185">Reference proteome</keyword>
<dbReference type="Proteomes" id="UP000588186">
    <property type="component" value="Unassembled WGS sequence"/>
</dbReference>
<accession>A0A6V7R4L7</accession>
<dbReference type="EMBL" id="CAJEWB010000005">
    <property type="protein sequence ID" value="CAD2072321.1"/>
    <property type="molecule type" value="Genomic_DNA"/>
</dbReference>
<gene>
    <name evidence="1" type="ORF">JEOPIN946_00419</name>
</gene>